<evidence type="ECO:0000313" key="4">
    <source>
        <dbReference type="Proteomes" id="UP000075714"/>
    </source>
</evidence>
<comment type="caution">
    <text evidence="3">The sequence shown here is derived from an EMBL/GenBank/DDBJ whole genome shotgun (WGS) entry which is preliminary data.</text>
</comment>
<dbReference type="OrthoDB" id="538426at2759"/>
<dbReference type="Proteomes" id="UP000075714">
    <property type="component" value="Unassembled WGS sequence"/>
</dbReference>
<dbReference type="SUPFAM" id="SSF82199">
    <property type="entry name" value="SET domain"/>
    <property type="match status" value="1"/>
</dbReference>
<dbReference type="PANTHER" id="PTHR47643:SF2">
    <property type="entry name" value="TPR DOMAIN PROTEIN (AFU_ORTHOLOGUE AFUA_5G12710)"/>
    <property type="match status" value="1"/>
</dbReference>
<feature type="region of interest" description="Disordered" evidence="1">
    <location>
        <begin position="219"/>
        <end position="268"/>
    </location>
</feature>
<dbReference type="InterPro" id="IPR046341">
    <property type="entry name" value="SET_dom_sf"/>
</dbReference>
<dbReference type="Gene3D" id="2.170.270.10">
    <property type="entry name" value="SET domain"/>
    <property type="match status" value="1"/>
</dbReference>
<dbReference type="Pfam" id="PF00856">
    <property type="entry name" value="SET"/>
    <property type="match status" value="1"/>
</dbReference>
<evidence type="ECO:0000313" key="3">
    <source>
        <dbReference type="EMBL" id="KXZ41976.1"/>
    </source>
</evidence>
<accession>A0A150FWK1</accession>
<reference evidence="4" key="1">
    <citation type="journal article" date="2016" name="Nat. Commun.">
        <title>The Gonium pectorale genome demonstrates co-option of cell cycle regulation during the evolution of multicellularity.</title>
        <authorList>
            <person name="Hanschen E.R."/>
            <person name="Marriage T.N."/>
            <person name="Ferris P.J."/>
            <person name="Hamaji T."/>
            <person name="Toyoda A."/>
            <person name="Fujiyama A."/>
            <person name="Neme R."/>
            <person name="Noguchi H."/>
            <person name="Minakuchi Y."/>
            <person name="Suzuki M."/>
            <person name="Kawai-Toyooka H."/>
            <person name="Smith D.R."/>
            <person name="Sparks H."/>
            <person name="Anderson J."/>
            <person name="Bakaric R."/>
            <person name="Luria V."/>
            <person name="Karger A."/>
            <person name="Kirschner M.W."/>
            <person name="Durand P.M."/>
            <person name="Michod R.E."/>
            <person name="Nozaki H."/>
            <person name="Olson B.J."/>
        </authorList>
    </citation>
    <scope>NUCLEOTIDE SEQUENCE [LARGE SCALE GENOMIC DNA]</scope>
    <source>
        <strain evidence="4">NIES-2863</strain>
    </source>
</reference>
<feature type="region of interest" description="Disordered" evidence="1">
    <location>
        <begin position="140"/>
        <end position="164"/>
    </location>
</feature>
<dbReference type="PANTHER" id="PTHR47643">
    <property type="entry name" value="TPR DOMAIN PROTEIN (AFU_ORTHOLOGUE AFUA_5G12710)"/>
    <property type="match status" value="1"/>
</dbReference>
<dbReference type="EMBL" id="LSYV01000230">
    <property type="protein sequence ID" value="KXZ41976.1"/>
    <property type="molecule type" value="Genomic_DNA"/>
</dbReference>
<feature type="compositionally biased region" description="Gly residues" evidence="1">
    <location>
        <begin position="244"/>
        <end position="255"/>
    </location>
</feature>
<name>A0A150FWK1_GONPE</name>
<dbReference type="AlphaFoldDB" id="A0A150FWK1"/>
<organism evidence="3 4">
    <name type="scientific">Gonium pectorale</name>
    <name type="common">Green alga</name>
    <dbReference type="NCBI Taxonomy" id="33097"/>
    <lineage>
        <taxon>Eukaryota</taxon>
        <taxon>Viridiplantae</taxon>
        <taxon>Chlorophyta</taxon>
        <taxon>core chlorophytes</taxon>
        <taxon>Chlorophyceae</taxon>
        <taxon>CS clade</taxon>
        <taxon>Chlamydomonadales</taxon>
        <taxon>Volvocaceae</taxon>
        <taxon>Gonium</taxon>
    </lineage>
</organism>
<keyword evidence="4" id="KW-1185">Reference proteome</keyword>
<sequence>MRAAAAEAAEALFTDAGPGPLAAPRVGPVQLADDGSRRLVASRTVQPGELLMAVRPLALAWDEQYDKAVAAAAGGSGAAPLDPADAKFLSLQAQLLGRRYRTSPGWGGAAGGANCLEPDGGGEDEHVFWARREAAAAAAAAAGAGAGAEPSSSSPSPSGPRTGPLGVWPEAALLRHSCSPNTVAYVVGEVLFVRAARKIGPGAGLTASLLPVGAGTGPAGGGGGGGAAADGIAAQAAEDEAGEGEGGGGGGGGRGRGGRPRYRLVRPH</sequence>
<gene>
    <name evidence="3" type="ORF">GPECTOR_231g523</name>
</gene>
<proteinExistence type="predicted"/>
<feature type="compositionally biased region" description="Gly residues" evidence="1">
    <location>
        <begin position="219"/>
        <end position="228"/>
    </location>
</feature>
<feature type="domain" description="SET" evidence="2">
    <location>
        <begin position="38"/>
        <end position="206"/>
    </location>
</feature>
<dbReference type="InterPro" id="IPR053209">
    <property type="entry name" value="Gramillin-biosynth_MTr"/>
</dbReference>
<evidence type="ECO:0000259" key="2">
    <source>
        <dbReference type="Pfam" id="PF00856"/>
    </source>
</evidence>
<feature type="compositionally biased region" description="Basic residues" evidence="1">
    <location>
        <begin position="256"/>
        <end position="268"/>
    </location>
</feature>
<dbReference type="InterPro" id="IPR001214">
    <property type="entry name" value="SET_dom"/>
</dbReference>
<evidence type="ECO:0000256" key="1">
    <source>
        <dbReference type="SAM" id="MobiDB-lite"/>
    </source>
</evidence>
<feature type="compositionally biased region" description="Low complexity" evidence="1">
    <location>
        <begin position="140"/>
        <end position="160"/>
    </location>
</feature>
<protein>
    <recommendedName>
        <fullName evidence="2">SET domain-containing protein</fullName>
    </recommendedName>
</protein>